<name>A0AAN6YA26_9PEZI</name>
<accession>A0AAN6YA26</accession>
<organism evidence="1 2">
    <name type="scientific">Rhypophila decipiens</name>
    <dbReference type="NCBI Taxonomy" id="261697"/>
    <lineage>
        <taxon>Eukaryota</taxon>
        <taxon>Fungi</taxon>
        <taxon>Dikarya</taxon>
        <taxon>Ascomycota</taxon>
        <taxon>Pezizomycotina</taxon>
        <taxon>Sordariomycetes</taxon>
        <taxon>Sordariomycetidae</taxon>
        <taxon>Sordariales</taxon>
        <taxon>Naviculisporaceae</taxon>
        <taxon>Rhypophila</taxon>
    </lineage>
</organism>
<sequence>MAINYDAPNHLKIMFTGWCGGLREMCMIEVQWSGIRSGIRMGVVHEHEALPRTVRRDNKAHTDDTDHWKSLFDILANAPGCKSVACSRIAEVPETAIFAIIWRAQTDVDTFSTSPAYDSFLAALGSPAPPVQTVKFTAHGAVHPFNLQSWLFFFTITLPHPITDAQREIYARMRGPAYPWYHAGMDPAMKAALMTMPAPSRARMCNMGGRWRHGRRMVALGGRCKMGCFIAIGLAARPNRNGGRGFLEWSRIGRRS</sequence>
<evidence type="ECO:0000313" key="2">
    <source>
        <dbReference type="Proteomes" id="UP001301769"/>
    </source>
</evidence>
<gene>
    <name evidence="1" type="ORF">QBC37DRAFT_398556</name>
</gene>
<dbReference type="AlphaFoldDB" id="A0AAN6YA26"/>
<evidence type="ECO:0000313" key="1">
    <source>
        <dbReference type="EMBL" id="KAK4215463.1"/>
    </source>
</evidence>
<reference evidence="1" key="2">
    <citation type="submission" date="2023-05" db="EMBL/GenBank/DDBJ databases">
        <authorList>
            <consortium name="Lawrence Berkeley National Laboratory"/>
            <person name="Steindorff A."/>
            <person name="Hensen N."/>
            <person name="Bonometti L."/>
            <person name="Westerberg I."/>
            <person name="Brannstrom I.O."/>
            <person name="Guillou S."/>
            <person name="Cros-Aarteil S."/>
            <person name="Calhoun S."/>
            <person name="Haridas S."/>
            <person name="Kuo A."/>
            <person name="Mondo S."/>
            <person name="Pangilinan J."/>
            <person name="Riley R."/>
            <person name="Labutti K."/>
            <person name="Andreopoulos B."/>
            <person name="Lipzen A."/>
            <person name="Chen C."/>
            <person name="Yanf M."/>
            <person name="Daum C."/>
            <person name="Ng V."/>
            <person name="Clum A."/>
            <person name="Ohm R."/>
            <person name="Martin F."/>
            <person name="Silar P."/>
            <person name="Natvig D."/>
            <person name="Lalanne C."/>
            <person name="Gautier V."/>
            <person name="Ament-Velasquez S.L."/>
            <person name="Kruys A."/>
            <person name="Hutchinson M.I."/>
            <person name="Powell A.J."/>
            <person name="Barry K."/>
            <person name="Miller A.N."/>
            <person name="Grigoriev I.V."/>
            <person name="Debuchy R."/>
            <person name="Gladieux P."/>
            <person name="Thoren M.H."/>
            <person name="Johannesson H."/>
        </authorList>
    </citation>
    <scope>NUCLEOTIDE SEQUENCE</scope>
    <source>
        <strain evidence="1">PSN293</strain>
    </source>
</reference>
<comment type="caution">
    <text evidence="1">The sequence shown here is derived from an EMBL/GenBank/DDBJ whole genome shotgun (WGS) entry which is preliminary data.</text>
</comment>
<keyword evidence="2" id="KW-1185">Reference proteome</keyword>
<dbReference type="EMBL" id="MU858079">
    <property type="protein sequence ID" value="KAK4215463.1"/>
    <property type="molecule type" value="Genomic_DNA"/>
</dbReference>
<dbReference type="Proteomes" id="UP001301769">
    <property type="component" value="Unassembled WGS sequence"/>
</dbReference>
<dbReference type="Gene3D" id="3.30.70.100">
    <property type="match status" value="1"/>
</dbReference>
<reference evidence="1" key="1">
    <citation type="journal article" date="2023" name="Mol. Phylogenet. Evol.">
        <title>Genome-scale phylogeny and comparative genomics of the fungal order Sordariales.</title>
        <authorList>
            <person name="Hensen N."/>
            <person name="Bonometti L."/>
            <person name="Westerberg I."/>
            <person name="Brannstrom I.O."/>
            <person name="Guillou S."/>
            <person name="Cros-Aarteil S."/>
            <person name="Calhoun S."/>
            <person name="Haridas S."/>
            <person name="Kuo A."/>
            <person name="Mondo S."/>
            <person name="Pangilinan J."/>
            <person name="Riley R."/>
            <person name="LaButti K."/>
            <person name="Andreopoulos B."/>
            <person name="Lipzen A."/>
            <person name="Chen C."/>
            <person name="Yan M."/>
            <person name="Daum C."/>
            <person name="Ng V."/>
            <person name="Clum A."/>
            <person name="Steindorff A."/>
            <person name="Ohm R.A."/>
            <person name="Martin F."/>
            <person name="Silar P."/>
            <person name="Natvig D.O."/>
            <person name="Lalanne C."/>
            <person name="Gautier V."/>
            <person name="Ament-Velasquez S.L."/>
            <person name="Kruys A."/>
            <person name="Hutchinson M.I."/>
            <person name="Powell A.J."/>
            <person name="Barry K."/>
            <person name="Miller A.N."/>
            <person name="Grigoriev I.V."/>
            <person name="Debuchy R."/>
            <person name="Gladieux P."/>
            <person name="Hiltunen Thoren M."/>
            <person name="Johannesson H."/>
        </authorList>
    </citation>
    <scope>NUCLEOTIDE SEQUENCE</scope>
    <source>
        <strain evidence="1">PSN293</strain>
    </source>
</reference>
<proteinExistence type="predicted"/>
<protein>
    <recommendedName>
        <fullName evidence="3">ABM domain-containing protein</fullName>
    </recommendedName>
</protein>
<evidence type="ECO:0008006" key="3">
    <source>
        <dbReference type="Google" id="ProtNLM"/>
    </source>
</evidence>